<sequence length="1099" mass="129611">MKDLILEKIDIMDDSGLFLLEAPTGLGKTRAVIECIKELLASNLDNRIFYITNLKKNIPEEKLLEALELEYKTKVLFLLPNVDFIIKNLKSVPIDNLEITNHKTYKDLSMDYENYQNCEKSNEKQKKNSCYERLTQSEKKFRNYIKEKLFYGKDYTSRKATLLNNPWLSNLYPFIDLANYKIILMSTDKFINLIDPLISSSYFIYQDKMFSNSIVFFDEFDSSKERILNKIINDGTKNDTNILKTFMHIHNALNNTNIPETIFKNNSLQEIDCGNSDTYRRIIEENRKRFAALYEKYKLKYLLKNDKSMAGSTFLFDDRKSIQLIRKNMKKNVIVKADEKESINLIVNSSDTKPLLRFLVSEISKQIDYFINCIIWLERNYRGRQNGNNYFTKEESFSTILSVFNLDSDSIKYIKYRVQFIGDLGEINLKEATFENEGLHYIEIEDSTYHNEQSSIRMFSFPSTPEKFIVELCNTSKMIGLSATVTINTTVGNYNYKYIKKCLQDRFYEMTPDDSIKIQTLLNEKEKLGNKILPNVKIQLLDQAKAFSDQDTLFLYSNELLQKYDYTQLSKDYNIDSYRLAGLLKLLKAYSLFELSSSKSMISFLNANMSQELRTIFKNLTNKLNCEYKSGMVNICYLTGDNFGDELLYIHNKLNNFEKVFVITTYATVSYGKNIQYSLTQDMQQTILNYNENHELEKDFESIYLQTPTNLLTNLTFDSYDKHKDISKFLFEQEYQYNSGVIAYSKMKENINRGFRKLFMPDSDIIPISIQGDELYFLTAQKVIQALGRINRSRYINKDSYIYIDEEILYRLQKIKRNLTSKLSNYNMTCLLNYEHSFDSEHLLLLNEYNNRAKNKIDLLAHSLRGSFENISEWKKIRLFVLKYPTLEKKLPENDWINNLYYQFLDEVSYYSYDGFIKINHLILGKNFGQYEVSIHDSGLLIACRNKEIKDYLEMNNVETKFKRNCVHMLPATYKQIYKGALGEIVGKFIVEHVLGIELEEITSIDHYEFFDYKYYDIYFDFKNWHYISKNENNFVPRMMNKLKKLKGKRVIVINVFEKYGEILKKSRDGYIYQVSSLLNENGEITDRSYQALYQVLEA</sequence>
<evidence type="ECO:0008006" key="3">
    <source>
        <dbReference type="Google" id="ProtNLM"/>
    </source>
</evidence>
<gene>
    <name evidence="1" type="ORF">N7603_05465</name>
</gene>
<keyword evidence="2" id="KW-1185">Reference proteome</keyword>
<comment type="caution">
    <text evidence="1">The sequence shown here is derived from an EMBL/GenBank/DDBJ whole genome shotgun (WGS) entry which is preliminary data.</text>
</comment>
<evidence type="ECO:0000313" key="1">
    <source>
        <dbReference type="EMBL" id="MCU0105101.1"/>
    </source>
</evidence>
<accession>A0ABT2PVW3</accession>
<dbReference type="SUPFAM" id="SSF52540">
    <property type="entry name" value="P-loop containing nucleoside triphosphate hydrolases"/>
    <property type="match status" value="1"/>
</dbReference>
<dbReference type="EMBL" id="JAOEGN010000009">
    <property type="protein sequence ID" value="MCU0105101.1"/>
    <property type="molecule type" value="Genomic_DNA"/>
</dbReference>
<dbReference type="Proteomes" id="UP001209076">
    <property type="component" value="Unassembled WGS sequence"/>
</dbReference>
<organism evidence="1 2">
    <name type="scientific">Paracholeplasma vituli</name>
    <dbReference type="NCBI Taxonomy" id="69473"/>
    <lineage>
        <taxon>Bacteria</taxon>
        <taxon>Bacillati</taxon>
        <taxon>Mycoplasmatota</taxon>
        <taxon>Mollicutes</taxon>
        <taxon>Acholeplasmatales</taxon>
        <taxon>Acholeplasmataceae</taxon>
        <taxon>Paracholeplasma</taxon>
    </lineage>
</organism>
<reference evidence="2" key="1">
    <citation type="submission" date="2023-07" db="EMBL/GenBank/DDBJ databases">
        <title>Novel Mycoplasma species identified in domestic and wild animals.</title>
        <authorList>
            <person name="Volokhov D.V."/>
            <person name="Furtak V.A."/>
            <person name="Zagorodnyaya T.A."/>
        </authorList>
    </citation>
    <scope>NUCLEOTIDE SEQUENCE [LARGE SCALE GENOMIC DNA]</scope>
    <source>
        <strain evidence="2">92-19</strain>
    </source>
</reference>
<dbReference type="RefSeq" id="WP_262096366.1">
    <property type="nucleotide sequence ID" value="NZ_JAOEGN010000009.1"/>
</dbReference>
<protein>
    <recommendedName>
        <fullName evidence="3">Helicase ATP-binding domain-containing protein</fullName>
    </recommendedName>
</protein>
<proteinExistence type="predicted"/>
<evidence type="ECO:0000313" key="2">
    <source>
        <dbReference type="Proteomes" id="UP001209076"/>
    </source>
</evidence>
<name>A0ABT2PVW3_9MOLU</name>
<dbReference type="Gene3D" id="3.40.50.300">
    <property type="entry name" value="P-loop containing nucleotide triphosphate hydrolases"/>
    <property type="match status" value="1"/>
</dbReference>
<dbReference type="InterPro" id="IPR027417">
    <property type="entry name" value="P-loop_NTPase"/>
</dbReference>